<evidence type="ECO:0000256" key="3">
    <source>
        <dbReference type="ARBA" id="ARBA00037247"/>
    </source>
</evidence>
<evidence type="ECO:0000313" key="13">
    <source>
        <dbReference type="Proteomes" id="UP000790347"/>
    </source>
</evidence>
<evidence type="ECO:0000256" key="2">
    <source>
        <dbReference type="ARBA" id="ARBA00022598"/>
    </source>
</evidence>
<evidence type="ECO:0000256" key="1">
    <source>
        <dbReference type="ARBA" id="ARBA00006432"/>
    </source>
</evidence>
<evidence type="ECO:0000256" key="4">
    <source>
        <dbReference type="ARBA" id="ARBA00039009"/>
    </source>
</evidence>
<comment type="catalytic activity">
    <reaction evidence="6">
        <text>octanoate + ATP + CoA = octanoyl-CoA + AMP + diphosphate</text>
        <dbReference type="Rhea" id="RHEA:33631"/>
        <dbReference type="ChEBI" id="CHEBI:25646"/>
        <dbReference type="ChEBI" id="CHEBI:30616"/>
        <dbReference type="ChEBI" id="CHEBI:33019"/>
        <dbReference type="ChEBI" id="CHEBI:57287"/>
        <dbReference type="ChEBI" id="CHEBI:57386"/>
        <dbReference type="ChEBI" id="CHEBI:456215"/>
    </reaction>
</comment>
<dbReference type="Gene3D" id="3.30.300.30">
    <property type="match status" value="1"/>
</dbReference>
<proteinExistence type="inferred from homology"/>
<feature type="domain" description="AMP-dependent synthetase/ligase" evidence="10">
    <location>
        <begin position="674"/>
        <end position="1071"/>
    </location>
</feature>
<dbReference type="GO" id="GO:0031956">
    <property type="term" value="F:medium-chain fatty acid-CoA ligase activity"/>
    <property type="evidence" value="ECO:0007669"/>
    <property type="project" value="UniProtKB-EC"/>
</dbReference>
<dbReference type="Proteomes" id="UP000790347">
    <property type="component" value="Unassembled WGS sequence"/>
</dbReference>
<feature type="compositionally biased region" description="Low complexity" evidence="9">
    <location>
        <begin position="588"/>
        <end position="599"/>
    </location>
</feature>
<dbReference type="PANTHER" id="PTHR43201:SF5">
    <property type="entry name" value="MEDIUM-CHAIN ACYL-COA LIGASE ACSF2, MITOCHONDRIAL"/>
    <property type="match status" value="1"/>
</dbReference>
<comment type="function">
    <text evidence="3">Acyl-CoA synthases catalyze the initial reaction in fatty acid metabolism, by forming a thioester with CoA. Has some preference toward medium-chain substrates. Plays a role in adipocyte differentiation.</text>
</comment>
<dbReference type="Gene3D" id="1.25.40.280">
    <property type="entry name" value="alix/aip1 like domains"/>
    <property type="match status" value="1"/>
</dbReference>
<protein>
    <recommendedName>
        <fullName evidence="5">Medium-chain acyl-CoA ligase ACSF2, mitochondrial</fullName>
        <ecNumber evidence="4">6.2.1.2</ecNumber>
    </recommendedName>
</protein>
<comment type="similarity">
    <text evidence="1">Belongs to the ATP-dependent AMP-binding enzyme family.</text>
</comment>
<reference evidence="12" key="2">
    <citation type="journal article" date="2022" name="Res Sq">
        <title>Comparative Genomics Reveals Insights into the Divergent Evolution of Astigmatic Mites and Household Pest Adaptations.</title>
        <authorList>
            <person name="Xiong Q."/>
            <person name="Wan A.T.-Y."/>
            <person name="Liu X.-Y."/>
            <person name="Fung C.S.-H."/>
            <person name="Xiao X."/>
            <person name="Malainual N."/>
            <person name="Hou J."/>
            <person name="Wang L."/>
            <person name="Wang M."/>
            <person name="Yang K."/>
            <person name="Cui Y."/>
            <person name="Leung E."/>
            <person name="Nong W."/>
            <person name="Shin S.-K."/>
            <person name="Au S."/>
            <person name="Jeong K.Y."/>
            <person name="Chew F.T."/>
            <person name="Hui J."/>
            <person name="Leung T.F."/>
            <person name="Tungtrongchitr A."/>
            <person name="Zhong N."/>
            <person name="Liu Z."/>
            <person name="Tsui S."/>
        </authorList>
    </citation>
    <scope>NUCLEOTIDE SEQUENCE</scope>
    <source>
        <strain evidence="12">Derf</strain>
        <tissue evidence="12">Whole organism</tissue>
    </source>
</reference>
<dbReference type="InterPro" id="IPR038499">
    <property type="entry name" value="BRO1_sf"/>
</dbReference>
<feature type="region of interest" description="Disordered" evidence="9">
    <location>
        <begin position="91"/>
        <end position="110"/>
    </location>
</feature>
<feature type="coiled-coil region" evidence="8">
    <location>
        <begin position="445"/>
        <end position="472"/>
    </location>
</feature>
<dbReference type="InterPro" id="IPR020845">
    <property type="entry name" value="AMP-binding_CS"/>
</dbReference>
<dbReference type="PROSITE" id="PS00455">
    <property type="entry name" value="AMP_BINDING"/>
    <property type="match status" value="1"/>
</dbReference>
<organism evidence="12 13">
    <name type="scientific">Dermatophagoides farinae</name>
    <name type="common">American house dust mite</name>
    <dbReference type="NCBI Taxonomy" id="6954"/>
    <lineage>
        <taxon>Eukaryota</taxon>
        <taxon>Metazoa</taxon>
        <taxon>Ecdysozoa</taxon>
        <taxon>Arthropoda</taxon>
        <taxon>Chelicerata</taxon>
        <taxon>Arachnida</taxon>
        <taxon>Acari</taxon>
        <taxon>Acariformes</taxon>
        <taxon>Sarcoptiformes</taxon>
        <taxon>Astigmata</taxon>
        <taxon>Psoroptidia</taxon>
        <taxon>Analgoidea</taxon>
        <taxon>Pyroglyphidae</taxon>
        <taxon>Dermatophagoidinae</taxon>
        <taxon>Dermatophagoides</taxon>
    </lineage>
</organism>
<reference evidence="12" key="1">
    <citation type="submission" date="2013-05" db="EMBL/GenBank/DDBJ databases">
        <authorList>
            <person name="Yim A.K.Y."/>
            <person name="Chan T.F."/>
            <person name="Ji K.M."/>
            <person name="Liu X.Y."/>
            <person name="Zhou J.W."/>
            <person name="Li R.Q."/>
            <person name="Yang K.Y."/>
            <person name="Li J."/>
            <person name="Li M."/>
            <person name="Law P.T.W."/>
            <person name="Wu Y.L."/>
            <person name="Cai Z.L."/>
            <person name="Qin H."/>
            <person name="Bao Y."/>
            <person name="Leung R.K.K."/>
            <person name="Ng P.K.S."/>
            <person name="Zou J."/>
            <person name="Zhong X.J."/>
            <person name="Ran P.X."/>
            <person name="Zhong N.S."/>
            <person name="Liu Z.G."/>
            <person name="Tsui S.K.W."/>
        </authorList>
    </citation>
    <scope>NUCLEOTIDE SEQUENCE</scope>
    <source>
        <strain evidence="12">Derf</strain>
        <tissue evidence="12">Whole organism</tissue>
    </source>
</reference>
<feature type="compositionally biased region" description="Polar residues" evidence="9">
    <location>
        <begin position="494"/>
        <end position="509"/>
    </location>
</feature>
<dbReference type="GO" id="GO:0006631">
    <property type="term" value="P:fatty acid metabolic process"/>
    <property type="evidence" value="ECO:0007669"/>
    <property type="project" value="TreeGrafter"/>
</dbReference>
<comment type="catalytic activity">
    <reaction evidence="7">
        <text>a medium-chain fatty acid + ATP + CoA = a medium-chain fatty acyl-CoA + AMP + diphosphate</text>
        <dbReference type="Rhea" id="RHEA:48340"/>
        <dbReference type="ChEBI" id="CHEBI:30616"/>
        <dbReference type="ChEBI" id="CHEBI:33019"/>
        <dbReference type="ChEBI" id="CHEBI:57287"/>
        <dbReference type="ChEBI" id="CHEBI:59558"/>
        <dbReference type="ChEBI" id="CHEBI:90546"/>
        <dbReference type="ChEBI" id="CHEBI:456215"/>
        <dbReference type="EC" id="6.2.1.2"/>
    </reaction>
</comment>
<keyword evidence="8" id="KW-0175">Coiled coil</keyword>
<sequence>MYWFYYRNRIKRTYVGRDTFTNSAGAIPLTYTSSQLLSQLETLREQIRTLLIDDNDPDSTKDERLDEILKKYYSLFRGFIYLPTEKVAEQSSTTTTTTTTTSNDKSNNDIHTMGQSPLRRLFRFKWDDSVTDAKVSANDTLFEVISLLTNHGLWLMQWCQNISLIIPMNYFPQHVVTMQKILRRAAGQFQLAFRSFQPQLPEQLRDRIDSSNSNILQAYYFQCLAEGWELWFIKILQNMTIFQTDSLKLKPCGGSVDPKTIAQLAMTIYGNFNQSMERIRTIISELSNYQRNNEANFYNTWFTYLEVKSYYYQAWNFLANTYDRWLIASDIQKIQSQIRQELNQMDRYQKELRNLIRKYNTLMNQTPENRINRESLLIELRLYAQMLQEQVEKLERPVGIDSIFDHRIQSVINSKEMEPIPYHFPAFDDIWTTNFYSEFGVHLPREDAEALAAQIKRQKELEEQQLAQKMIESKKQSPFNRISRFFNRTSPRVIKSSNHLSPNRTNVNIKSPLPYRSPRKTPLGHMISPIPAPDPHGKNPIISTPLVIPTIQSKIEEIKSKTSGKKATSPSPPLQKPVTPKITATAKQQPQQQQQQQQQRPDTMITLKKRQDIIRQTLQATKSLDEIQMISTRNLTSGDNHHDYLSPYVQLPYSYAFGRSQGNVIYKTLGQLMDERAEKDSGRPFIVSHHENIKKYFGEFYEEINHLVMAMHDHLNIRRGDVVGIWSSNVYDWIVIQYACLRLGAILCTANPFYQSHELDYAIRKGEMKALFMPGKQSKQNEVNDFFKIIRETLRNKSENEELPLHLKNIITIDGERYDENDFPSNLQIKTFELYKLKQHKAELDRSIIEAVLPDDPAKIVFTSGTTGRPKGACLSHFTLANNVSLIMRQFEINGEANCCLPLPFFHSFAGVLGNLMPLAFPESQIVIPFLKYNLRDFVECIQKHNVTFLFATPTLAIDLFNYVSRKNHQLPTLKAVLAGGAAVPEETVYQFKATVPSCTDFRIGYGATETGPGLSGNRTDSSDVDKAQTVGQPIDFVEVKIVNPETKHLVKIGETGELHTRGHHVMISYWKEPEKTAKVLQNGWYNTEDLATMDERGYIKIVGRTKEMVIVGGENVYPREIEEVLHMLPSIEIASVVGVPDERRGEELCAWIKYREGVPEQSHEELQEFCKQKLAYFKVPKYFLTVDDFPMTPTRKQQKYLMRDISVEKLKLKKSTKK</sequence>
<dbReference type="EMBL" id="ASGP02000008">
    <property type="protein sequence ID" value="KAH9494316.1"/>
    <property type="molecule type" value="Genomic_DNA"/>
</dbReference>
<dbReference type="Pfam" id="PF00501">
    <property type="entry name" value="AMP-binding"/>
    <property type="match status" value="1"/>
</dbReference>
<dbReference type="EC" id="6.2.1.2" evidence="4"/>
<evidence type="ECO:0000256" key="8">
    <source>
        <dbReference type="SAM" id="Coils"/>
    </source>
</evidence>
<accession>A0A922HKD1</accession>
<dbReference type="AlphaFoldDB" id="A0A922HKD1"/>
<feature type="coiled-coil region" evidence="8">
    <location>
        <begin position="331"/>
        <end position="365"/>
    </location>
</feature>
<feature type="region of interest" description="Disordered" evidence="9">
    <location>
        <begin position="559"/>
        <end position="602"/>
    </location>
</feature>
<dbReference type="InterPro" id="IPR000873">
    <property type="entry name" value="AMP-dep_synth/lig_dom"/>
</dbReference>
<comment type="caution">
    <text evidence="12">The sequence shown here is derived from an EMBL/GenBank/DDBJ whole genome shotgun (WGS) entry which is preliminary data.</text>
</comment>
<evidence type="ECO:0000313" key="12">
    <source>
        <dbReference type="EMBL" id="KAH9494316.1"/>
    </source>
</evidence>
<dbReference type="SUPFAM" id="SSF56801">
    <property type="entry name" value="Acetyl-CoA synthetase-like"/>
    <property type="match status" value="1"/>
</dbReference>
<evidence type="ECO:0000256" key="7">
    <source>
        <dbReference type="ARBA" id="ARBA00048277"/>
    </source>
</evidence>
<feature type="compositionally biased region" description="Low complexity" evidence="9">
    <location>
        <begin position="91"/>
        <end position="102"/>
    </location>
</feature>
<dbReference type="InterPro" id="IPR025110">
    <property type="entry name" value="AMP-bd_C"/>
</dbReference>
<name>A0A922HKD1_DERFA</name>
<evidence type="ECO:0000256" key="5">
    <source>
        <dbReference type="ARBA" id="ARBA00039638"/>
    </source>
</evidence>
<gene>
    <name evidence="12" type="primary">ACSF2_1</name>
    <name evidence="12" type="ORF">DERF_015009</name>
</gene>
<evidence type="ECO:0000256" key="6">
    <source>
        <dbReference type="ARBA" id="ARBA00047319"/>
    </source>
</evidence>
<feature type="region of interest" description="Disordered" evidence="9">
    <location>
        <begin position="494"/>
        <end position="540"/>
    </location>
</feature>
<keyword evidence="2" id="KW-0436">Ligase</keyword>
<dbReference type="PANTHER" id="PTHR43201">
    <property type="entry name" value="ACYL-COA SYNTHETASE"/>
    <property type="match status" value="1"/>
</dbReference>
<evidence type="ECO:0000256" key="9">
    <source>
        <dbReference type="SAM" id="MobiDB-lite"/>
    </source>
</evidence>
<dbReference type="Gene3D" id="3.40.50.12780">
    <property type="entry name" value="N-terminal domain of ligase-like"/>
    <property type="match status" value="1"/>
</dbReference>
<evidence type="ECO:0000259" key="10">
    <source>
        <dbReference type="Pfam" id="PF00501"/>
    </source>
</evidence>
<evidence type="ECO:0000259" key="11">
    <source>
        <dbReference type="Pfam" id="PF13193"/>
    </source>
</evidence>
<dbReference type="InterPro" id="IPR045851">
    <property type="entry name" value="AMP-bd_C_sf"/>
</dbReference>
<feature type="domain" description="AMP-binding enzyme C-terminal" evidence="11">
    <location>
        <begin position="1121"/>
        <end position="1197"/>
    </location>
</feature>
<dbReference type="InterPro" id="IPR042099">
    <property type="entry name" value="ANL_N_sf"/>
</dbReference>
<dbReference type="Pfam" id="PF13193">
    <property type="entry name" value="AMP-binding_C"/>
    <property type="match status" value="1"/>
</dbReference>
<keyword evidence="13" id="KW-1185">Reference proteome</keyword>